<dbReference type="Gene3D" id="3.40.228.10">
    <property type="entry name" value="Dimethylsulfoxide Reductase, domain 2"/>
    <property type="match status" value="1"/>
</dbReference>
<gene>
    <name evidence="13" type="ORF">ABV408_14490</name>
</gene>
<feature type="compositionally biased region" description="Low complexity" evidence="11">
    <location>
        <begin position="28"/>
        <end position="61"/>
    </location>
</feature>
<dbReference type="Gene3D" id="2.20.25.90">
    <property type="entry name" value="ADC-like domains"/>
    <property type="match status" value="1"/>
</dbReference>
<feature type="domain" description="4Fe-4S Mo/W bis-MGD-type" evidence="12">
    <location>
        <begin position="61"/>
        <end position="117"/>
    </location>
</feature>
<feature type="region of interest" description="Disordered" evidence="11">
    <location>
        <begin position="1"/>
        <end position="61"/>
    </location>
</feature>
<dbReference type="InterPro" id="IPR006963">
    <property type="entry name" value="Mopterin_OxRdtase_4Fe-4S_dom"/>
</dbReference>
<dbReference type="GO" id="GO:0016491">
    <property type="term" value="F:oxidoreductase activity"/>
    <property type="evidence" value="ECO:0007669"/>
    <property type="project" value="UniProtKB-KW"/>
</dbReference>
<keyword evidence="4" id="KW-0004">4Fe-4S</keyword>
<dbReference type="GO" id="GO:0042128">
    <property type="term" value="P:nitrate assimilation"/>
    <property type="evidence" value="ECO:0007669"/>
    <property type="project" value="UniProtKB-KW"/>
</dbReference>
<evidence type="ECO:0000256" key="9">
    <source>
        <dbReference type="ARBA" id="ARBA00023014"/>
    </source>
</evidence>
<evidence type="ECO:0000256" key="2">
    <source>
        <dbReference type="ARBA" id="ARBA00001966"/>
    </source>
</evidence>
<dbReference type="SUPFAM" id="SSF53706">
    <property type="entry name" value="Formate dehydrogenase/DMSO reductase, domains 1-3"/>
    <property type="match status" value="1"/>
</dbReference>
<evidence type="ECO:0000256" key="10">
    <source>
        <dbReference type="ARBA" id="ARBA00023063"/>
    </source>
</evidence>
<dbReference type="GO" id="GO:0046872">
    <property type="term" value="F:metal ion binding"/>
    <property type="evidence" value="ECO:0007669"/>
    <property type="project" value="UniProtKB-KW"/>
</dbReference>
<organism evidence="13">
    <name type="scientific">Salinicola endophyticus</name>
    <dbReference type="NCBI Taxonomy" id="1949083"/>
    <lineage>
        <taxon>Bacteria</taxon>
        <taxon>Pseudomonadati</taxon>
        <taxon>Pseudomonadota</taxon>
        <taxon>Gammaproteobacteria</taxon>
        <taxon>Oceanospirillales</taxon>
        <taxon>Halomonadaceae</taxon>
        <taxon>Salinicola</taxon>
    </lineage>
</organism>
<dbReference type="AlphaFoldDB" id="A0AB74UD80"/>
<dbReference type="PANTHER" id="PTHR43105">
    <property type="entry name" value="RESPIRATORY NITRATE REDUCTASE"/>
    <property type="match status" value="1"/>
</dbReference>
<evidence type="ECO:0000256" key="6">
    <source>
        <dbReference type="ARBA" id="ARBA00022723"/>
    </source>
</evidence>
<keyword evidence="10" id="KW-0534">Nitrate assimilation</keyword>
<feature type="compositionally biased region" description="Polar residues" evidence="11">
    <location>
        <begin position="1"/>
        <end position="14"/>
    </location>
</feature>
<dbReference type="InterPro" id="IPR006657">
    <property type="entry name" value="MoPterin_dinucl-bd_dom"/>
</dbReference>
<evidence type="ECO:0000256" key="1">
    <source>
        <dbReference type="ARBA" id="ARBA00001942"/>
    </source>
</evidence>
<dbReference type="GO" id="GO:1990204">
    <property type="term" value="C:oxidoreductase complex"/>
    <property type="evidence" value="ECO:0007669"/>
    <property type="project" value="UniProtKB-ARBA"/>
</dbReference>
<dbReference type="EMBL" id="CP159578">
    <property type="protein sequence ID" value="XCJ78635.1"/>
    <property type="molecule type" value="Genomic_DNA"/>
</dbReference>
<evidence type="ECO:0000259" key="12">
    <source>
        <dbReference type="PROSITE" id="PS51669"/>
    </source>
</evidence>
<comment type="cofactor">
    <cofactor evidence="2">
        <name>[4Fe-4S] cluster</name>
        <dbReference type="ChEBI" id="CHEBI:49883"/>
    </cofactor>
</comment>
<dbReference type="InterPro" id="IPR027467">
    <property type="entry name" value="MopterinOxRdtase_cofactor_BS"/>
</dbReference>
<evidence type="ECO:0000256" key="7">
    <source>
        <dbReference type="ARBA" id="ARBA00023002"/>
    </source>
</evidence>
<evidence type="ECO:0000256" key="3">
    <source>
        <dbReference type="ARBA" id="ARBA00008747"/>
    </source>
</evidence>
<dbReference type="InterPro" id="IPR050123">
    <property type="entry name" value="Prok_molybdopt-oxidoreductase"/>
</dbReference>
<keyword evidence="6" id="KW-0479">Metal-binding</keyword>
<dbReference type="CDD" id="cd02754">
    <property type="entry name" value="MopB_Nitrate-R-NapA-like"/>
    <property type="match status" value="1"/>
</dbReference>
<dbReference type="PANTHER" id="PTHR43105:SF9">
    <property type="entry name" value="NADPH-FE(3+) OXIDOREDUCTASE SUBUNIT ALPHA"/>
    <property type="match status" value="1"/>
</dbReference>
<evidence type="ECO:0000256" key="4">
    <source>
        <dbReference type="ARBA" id="ARBA00022485"/>
    </source>
</evidence>
<comment type="cofactor">
    <cofactor evidence="1">
        <name>Mo-bis(molybdopterin guanine dinucleotide)</name>
        <dbReference type="ChEBI" id="CHEBI:60539"/>
    </cofactor>
</comment>
<protein>
    <submittedName>
        <fullName evidence="13">Molybdopterin-dependent oxidoreductase</fullName>
    </submittedName>
</protein>
<dbReference type="Gene3D" id="3.40.50.740">
    <property type="match status" value="1"/>
</dbReference>
<sequence>MPLSRTASQPTSPATPRAAGAGDVMGEGTTTCPPSKGTTTCPPSKGTTTCPPSKGTTTCPPSKGTTTCPYCGVGCGVDITFSDGKPSAVAGTRSHPANGGRLCVKGSALHETLGHEGRLLYPQVDGQRVDWDSALDTLAERLAATQREHGRQSVAAYLSGQLLTEDYYVANKLFKGFLGTPHVDTNSRLCMASAVSAYKRAFGADAVPCCYADLECAELVVLVGANPAWNHPVLYQRLKAAKQRNPLLRVVVIDPRVTDSCEIADLYLGIAPGSDARLFTGLLAWMAASGRLDRPYLERHTQGVEQTLSAAREDDVSLAAIAADCDIDLERLETFYYWFASQLHVVTLYSQGINQSSSGSDKCQAIINCHLAGGKLGLPGAGPFSITGQPNAMGGREVGGLANQLAAHMDYDSPGAIERVTRFWGTPGLTPSLPEGPGLKAVALFEAIERGEIQALWIMATNPVVSLPQADHIKRVLAACPLVIVSDCLANAEILEVADIVLPATGWSEKDGTVTNSERCISRQRGLLPPPGEARHDWWALSQVAARLGYAEAFAYRHPAQIFAEHARLSGFENGDSPAGAEEADSPWRVFDISGLADLDREGYDALAPIQWPVNASAPAGTPRLFVDGRFATPDGRARLLPVRPRAPAQALAARYPLRLNTGRIRDQWHTMTRTARAPRLMNHRAEPFVEIHPRDAAYAGIQDQQLVELAAAGGCYRARARLAKAQRRGELFAPMHWNAAFSGRAKVNALIQAHVDPLSGQPESKHGAVALRPLPLAWEATLLVADDLAMSIDPRPGCDYWARIPLANALRWQLGGAPESAGRDWLAWLAAELPVAVSQWSCDAAQGRLRASGIEAGRLRWWLLVGPPASLPALHWLEQRFARGLEGDDRRRVLAGCDSGAEDDGAIVCSCHQVGQRRIVAAIRAGDSSVEALGARLACGTQCGSCQPELKALIEEESAHVDA</sequence>
<dbReference type="InterPro" id="IPR041957">
    <property type="entry name" value="CT_Nitrate-R-NapA-like"/>
</dbReference>
<dbReference type="PROSITE" id="PS00551">
    <property type="entry name" value="MOLYBDOPTERIN_PROK_1"/>
    <property type="match status" value="1"/>
</dbReference>
<accession>A0AB74UD80</accession>
<dbReference type="InterPro" id="IPR041854">
    <property type="entry name" value="BFD-like_2Fe2S-bd_dom_sf"/>
</dbReference>
<dbReference type="GO" id="GO:0045333">
    <property type="term" value="P:cellular respiration"/>
    <property type="evidence" value="ECO:0007669"/>
    <property type="project" value="UniProtKB-ARBA"/>
</dbReference>
<evidence type="ECO:0000256" key="5">
    <source>
        <dbReference type="ARBA" id="ARBA00022505"/>
    </source>
</evidence>
<evidence type="ECO:0000313" key="13">
    <source>
        <dbReference type="EMBL" id="XCJ78635.1"/>
    </source>
</evidence>
<keyword evidence="5" id="KW-0500">Molybdenum</keyword>
<comment type="similarity">
    <text evidence="3">Belongs to the prokaryotic molybdopterin-containing oxidoreductase family. NasA/NapA/NarB subfamily.</text>
</comment>
<keyword evidence="9" id="KW-0411">Iron-sulfur</keyword>
<dbReference type="InterPro" id="IPR006656">
    <property type="entry name" value="Mopterin_OxRdtase"/>
</dbReference>
<dbReference type="GO" id="GO:0016020">
    <property type="term" value="C:membrane"/>
    <property type="evidence" value="ECO:0007669"/>
    <property type="project" value="TreeGrafter"/>
</dbReference>
<dbReference type="Gene3D" id="1.10.10.1100">
    <property type="entry name" value="BFD-like [2Fe-2S]-binding domain"/>
    <property type="match status" value="1"/>
</dbReference>
<name>A0AB74UD80_9GAMM</name>
<evidence type="ECO:0000256" key="8">
    <source>
        <dbReference type="ARBA" id="ARBA00023004"/>
    </source>
</evidence>
<dbReference type="Pfam" id="PF00384">
    <property type="entry name" value="Molybdopterin"/>
    <property type="match status" value="1"/>
</dbReference>
<dbReference type="GO" id="GO:0051539">
    <property type="term" value="F:4 iron, 4 sulfur cluster binding"/>
    <property type="evidence" value="ECO:0007669"/>
    <property type="project" value="UniProtKB-KW"/>
</dbReference>
<proteinExistence type="inferred from homology"/>
<dbReference type="Pfam" id="PF01568">
    <property type="entry name" value="Molydop_binding"/>
    <property type="match status" value="1"/>
</dbReference>
<dbReference type="RefSeq" id="WP_353979610.1">
    <property type="nucleotide sequence ID" value="NZ_CP159578.1"/>
</dbReference>
<keyword evidence="7" id="KW-0560">Oxidoreductase</keyword>
<dbReference type="SMART" id="SM00926">
    <property type="entry name" value="Molybdop_Fe4S4"/>
    <property type="match status" value="1"/>
</dbReference>
<dbReference type="InterPro" id="IPR007419">
    <property type="entry name" value="BFD-like_2Fe2S-bd_dom"/>
</dbReference>
<dbReference type="CDD" id="cd02791">
    <property type="entry name" value="MopB_CT_Nitrate-R-NapA-like"/>
    <property type="match status" value="1"/>
</dbReference>
<dbReference type="SUPFAM" id="SSF50692">
    <property type="entry name" value="ADC-like"/>
    <property type="match status" value="1"/>
</dbReference>
<dbReference type="Gene3D" id="2.40.40.20">
    <property type="match status" value="1"/>
</dbReference>
<dbReference type="GO" id="GO:0043546">
    <property type="term" value="F:molybdopterin cofactor binding"/>
    <property type="evidence" value="ECO:0007669"/>
    <property type="project" value="InterPro"/>
</dbReference>
<dbReference type="InterPro" id="IPR009010">
    <property type="entry name" value="Asp_de-COase-like_dom_sf"/>
</dbReference>
<evidence type="ECO:0000256" key="11">
    <source>
        <dbReference type="SAM" id="MobiDB-lite"/>
    </source>
</evidence>
<keyword evidence="8" id="KW-0408">Iron</keyword>
<dbReference type="Pfam" id="PF04324">
    <property type="entry name" value="Fer2_BFD"/>
    <property type="match status" value="1"/>
</dbReference>
<reference evidence="13" key="1">
    <citation type="submission" date="2024-06" db="EMBL/GenBank/DDBJ databases">
        <title>Complete genome of Salinicola endophyticus HNIBRBA4755.</title>
        <authorList>
            <person name="Shin S.Y."/>
            <person name="Kang H."/>
            <person name="Song J."/>
        </authorList>
    </citation>
    <scope>NUCLEOTIDE SEQUENCE</scope>
    <source>
        <strain evidence="13">HNIBRBA4755</strain>
    </source>
</reference>
<dbReference type="Pfam" id="PF04879">
    <property type="entry name" value="Molybdop_Fe4S4"/>
    <property type="match status" value="1"/>
</dbReference>
<dbReference type="PROSITE" id="PS51669">
    <property type="entry name" value="4FE4S_MOW_BIS_MGD"/>
    <property type="match status" value="1"/>
</dbReference>